<accession>A0A537LGT4</accession>
<reference evidence="9 10" key="1">
    <citation type="journal article" date="2019" name="Nat. Microbiol.">
        <title>Mediterranean grassland soil C-N compound turnover is dependent on rainfall and depth, and is mediated by genomically divergent microorganisms.</title>
        <authorList>
            <person name="Diamond S."/>
            <person name="Andeer P.F."/>
            <person name="Li Z."/>
            <person name="Crits-Christoph A."/>
            <person name="Burstein D."/>
            <person name="Anantharaman K."/>
            <person name="Lane K.R."/>
            <person name="Thomas B.C."/>
            <person name="Pan C."/>
            <person name="Northen T.R."/>
            <person name="Banfield J.F."/>
        </authorList>
    </citation>
    <scope>NUCLEOTIDE SEQUENCE [LARGE SCALE GENOMIC DNA]</scope>
    <source>
        <strain evidence="8">NP_1</strain>
        <strain evidence="7">NP_2</strain>
    </source>
</reference>
<keyword evidence="4 6" id="KW-1133">Transmembrane helix</keyword>
<dbReference type="AlphaFoldDB" id="A0A537LGT4"/>
<sequence>MASAHARIPRHSSARAMLRATGLFGLAFVIFAAVLLAAGKDPIRAYRDILSSTLVDRYGFSEVLVKMIPLMLTALAVAIPSRIWLINIGGEGQLYMGALFATWAATYFAALPAWELLPLVAALGFLGGGLWAAISGVMRAYGWVSETISTLLLNYVAILIVSFFVFGPWKDPESANYPQTAEFVAAARLPTFFGTRVHLGLLIALVAFIVYHVVLTRTRWGLEIRAMGGNMEAARRSGIAIGRYVLVLMFIGGGLAGLAGVGEVSAIQGRLRPSLSPGYGYTGFLISWIAGGNPYGIVASALLMAVITAGGDVLQMAHRLPGSVVNILMALMLFVVLARRRVP</sequence>
<dbReference type="Proteomes" id="UP000318661">
    <property type="component" value="Unassembled WGS sequence"/>
</dbReference>
<feature type="transmembrane region" description="Helical" evidence="6">
    <location>
        <begin position="92"/>
        <end position="110"/>
    </location>
</feature>
<evidence type="ECO:0000256" key="1">
    <source>
        <dbReference type="ARBA" id="ARBA00004651"/>
    </source>
</evidence>
<feature type="transmembrane region" description="Helical" evidence="6">
    <location>
        <begin position="241"/>
        <end position="261"/>
    </location>
</feature>
<dbReference type="CDD" id="cd06580">
    <property type="entry name" value="TM_PBP1_transp_TpRbsC_like"/>
    <property type="match status" value="1"/>
</dbReference>
<evidence type="ECO:0000256" key="2">
    <source>
        <dbReference type="ARBA" id="ARBA00022475"/>
    </source>
</evidence>
<dbReference type="Proteomes" id="UP000315217">
    <property type="component" value="Unassembled WGS sequence"/>
</dbReference>
<feature type="transmembrane region" description="Helical" evidence="6">
    <location>
        <begin position="281"/>
        <end position="308"/>
    </location>
</feature>
<evidence type="ECO:0000256" key="4">
    <source>
        <dbReference type="ARBA" id="ARBA00022989"/>
    </source>
</evidence>
<evidence type="ECO:0000313" key="9">
    <source>
        <dbReference type="Proteomes" id="UP000315217"/>
    </source>
</evidence>
<evidence type="ECO:0000256" key="3">
    <source>
        <dbReference type="ARBA" id="ARBA00022692"/>
    </source>
</evidence>
<keyword evidence="3 6" id="KW-0812">Transmembrane</keyword>
<evidence type="ECO:0000256" key="5">
    <source>
        <dbReference type="ARBA" id="ARBA00023136"/>
    </source>
</evidence>
<dbReference type="GO" id="GO:0022857">
    <property type="term" value="F:transmembrane transporter activity"/>
    <property type="evidence" value="ECO:0007669"/>
    <property type="project" value="InterPro"/>
</dbReference>
<comment type="subcellular location">
    <subcellularLocation>
        <location evidence="1">Cell membrane</location>
        <topology evidence="1">Multi-pass membrane protein</topology>
    </subcellularLocation>
</comment>
<evidence type="ECO:0000313" key="7">
    <source>
        <dbReference type="EMBL" id="TMJ07223.1"/>
    </source>
</evidence>
<dbReference type="EMBL" id="VBAJ01000190">
    <property type="protein sequence ID" value="TMJ07223.1"/>
    <property type="molecule type" value="Genomic_DNA"/>
</dbReference>
<protein>
    <submittedName>
        <fullName evidence="7">ABC transporter permease</fullName>
    </submittedName>
</protein>
<evidence type="ECO:0000256" key="6">
    <source>
        <dbReference type="SAM" id="Phobius"/>
    </source>
</evidence>
<organism evidence="7 10">
    <name type="scientific">Candidatus Segetimicrobium genomatis</name>
    <dbReference type="NCBI Taxonomy" id="2569760"/>
    <lineage>
        <taxon>Bacteria</taxon>
        <taxon>Bacillati</taxon>
        <taxon>Candidatus Sysuimicrobiota</taxon>
        <taxon>Candidatus Sysuimicrobiia</taxon>
        <taxon>Candidatus Sysuimicrobiales</taxon>
        <taxon>Candidatus Segetimicrobiaceae</taxon>
        <taxon>Candidatus Segetimicrobium</taxon>
    </lineage>
</organism>
<feature type="transmembrane region" description="Helical" evidence="6">
    <location>
        <begin position="150"/>
        <end position="169"/>
    </location>
</feature>
<evidence type="ECO:0000313" key="10">
    <source>
        <dbReference type="Proteomes" id="UP000318661"/>
    </source>
</evidence>
<dbReference type="InterPro" id="IPR001851">
    <property type="entry name" value="ABC_transp_permease"/>
</dbReference>
<evidence type="ECO:0000313" key="8">
    <source>
        <dbReference type="EMBL" id="TMJ13432.1"/>
    </source>
</evidence>
<keyword evidence="2" id="KW-1003">Cell membrane</keyword>
<keyword evidence="5 6" id="KW-0472">Membrane</keyword>
<name>A0A537LGT4_9BACT</name>
<feature type="transmembrane region" description="Helical" evidence="6">
    <location>
        <begin position="199"/>
        <end position="220"/>
    </location>
</feature>
<dbReference type="PANTHER" id="PTHR47089">
    <property type="entry name" value="ABC TRANSPORTER, PERMEASE PROTEIN"/>
    <property type="match status" value="1"/>
</dbReference>
<feature type="transmembrane region" description="Helical" evidence="6">
    <location>
        <begin position="116"/>
        <end position="138"/>
    </location>
</feature>
<feature type="transmembrane region" description="Helical" evidence="6">
    <location>
        <begin position="63"/>
        <end position="85"/>
    </location>
</feature>
<comment type="caution">
    <text evidence="7">The sequence shown here is derived from an EMBL/GenBank/DDBJ whole genome shotgun (WGS) entry which is preliminary data.</text>
</comment>
<gene>
    <name evidence="8" type="ORF">E6G98_00515</name>
    <name evidence="7" type="ORF">E6G99_07485</name>
</gene>
<dbReference type="PANTHER" id="PTHR47089:SF1">
    <property type="entry name" value="GUANOSINE ABC TRANSPORTER PERMEASE PROTEIN NUPP"/>
    <property type="match status" value="1"/>
</dbReference>
<dbReference type="EMBL" id="VBAI01000007">
    <property type="protein sequence ID" value="TMJ13432.1"/>
    <property type="molecule type" value="Genomic_DNA"/>
</dbReference>
<feature type="transmembrane region" description="Helical" evidence="6">
    <location>
        <begin position="320"/>
        <end position="338"/>
    </location>
</feature>
<dbReference type="Pfam" id="PF02653">
    <property type="entry name" value="BPD_transp_2"/>
    <property type="match status" value="1"/>
</dbReference>
<proteinExistence type="predicted"/>
<dbReference type="GO" id="GO:0005886">
    <property type="term" value="C:plasma membrane"/>
    <property type="evidence" value="ECO:0007669"/>
    <property type="project" value="UniProtKB-SubCell"/>
</dbReference>